<accession>A0A7X1FUY0</accession>
<dbReference type="AlphaFoldDB" id="A0A7X1FUY0"/>
<dbReference type="CDD" id="cd06171">
    <property type="entry name" value="Sigma70_r4"/>
    <property type="match status" value="1"/>
</dbReference>
<protein>
    <submittedName>
        <fullName evidence="8">RNA polymerase sigma factor</fullName>
    </submittedName>
</protein>
<dbReference type="SUPFAM" id="SSF88659">
    <property type="entry name" value="Sigma3 and sigma4 domains of RNA polymerase sigma factors"/>
    <property type="match status" value="1"/>
</dbReference>
<dbReference type="InterPro" id="IPR007627">
    <property type="entry name" value="RNA_pol_sigma70_r2"/>
</dbReference>
<feature type="domain" description="RNA polymerase sigma-70 region 2" evidence="6">
    <location>
        <begin position="15"/>
        <end position="82"/>
    </location>
</feature>
<dbReference type="Pfam" id="PF08281">
    <property type="entry name" value="Sigma70_r4_2"/>
    <property type="match status" value="1"/>
</dbReference>
<keyword evidence="2" id="KW-0805">Transcription regulation</keyword>
<dbReference type="Proteomes" id="UP000566813">
    <property type="component" value="Unassembled WGS sequence"/>
</dbReference>
<dbReference type="NCBIfam" id="NF004113">
    <property type="entry name" value="PRK05602.1"/>
    <property type="match status" value="1"/>
</dbReference>
<evidence type="ECO:0000256" key="5">
    <source>
        <dbReference type="ARBA" id="ARBA00023163"/>
    </source>
</evidence>
<dbReference type="GO" id="GO:0003677">
    <property type="term" value="F:DNA binding"/>
    <property type="evidence" value="ECO:0007669"/>
    <property type="project" value="UniProtKB-KW"/>
</dbReference>
<dbReference type="PANTHER" id="PTHR43133">
    <property type="entry name" value="RNA POLYMERASE ECF-TYPE SIGMA FACTO"/>
    <property type="match status" value="1"/>
</dbReference>
<dbReference type="SUPFAM" id="SSF88946">
    <property type="entry name" value="Sigma2 domain of RNA polymerase sigma factors"/>
    <property type="match status" value="1"/>
</dbReference>
<dbReference type="Gene3D" id="1.10.10.10">
    <property type="entry name" value="Winged helix-like DNA-binding domain superfamily/Winged helix DNA-binding domain"/>
    <property type="match status" value="1"/>
</dbReference>
<comment type="caution">
    <text evidence="8">The sequence shown here is derived from an EMBL/GenBank/DDBJ whole genome shotgun (WGS) entry which is preliminary data.</text>
</comment>
<dbReference type="GO" id="GO:0006352">
    <property type="term" value="P:DNA-templated transcription initiation"/>
    <property type="evidence" value="ECO:0007669"/>
    <property type="project" value="InterPro"/>
</dbReference>
<proteinExistence type="inferred from homology"/>
<evidence type="ECO:0000259" key="6">
    <source>
        <dbReference type="Pfam" id="PF04542"/>
    </source>
</evidence>
<evidence type="ECO:0000256" key="1">
    <source>
        <dbReference type="ARBA" id="ARBA00010641"/>
    </source>
</evidence>
<evidence type="ECO:0000256" key="2">
    <source>
        <dbReference type="ARBA" id="ARBA00023015"/>
    </source>
</evidence>
<dbReference type="InterPro" id="IPR039425">
    <property type="entry name" value="RNA_pol_sigma-70-like"/>
</dbReference>
<evidence type="ECO:0000256" key="4">
    <source>
        <dbReference type="ARBA" id="ARBA00023125"/>
    </source>
</evidence>
<evidence type="ECO:0000259" key="7">
    <source>
        <dbReference type="Pfam" id="PF08281"/>
    </source>
</evidence>
<evidence type="ECO:0000313" key="9">
    <source>
        <dbReference type="Proteomes" id="UP000566813"/>
    </source>
</evidence>
<dbReference type="InterPro" id="IPR036388">
    <property type="entry name" value="WH-like_DNA-bd_sf"/>
</dbReference>
<comment type="similarity">
    <text evidence="1">Belongs to the sigma-70 factor family. ECF subfamily.</text>
</comment>
<dbReference type="InterPro" id="IPR014284">
    <property type="entry name" value="RNA_pol_sigma-70_dom"/>
</dbReference>
<reference evidence="8 9" key="1">
    <citation type="submission" date="2020-08" db="EMBL/GenBank/DDBJ databases">
        <title>The genome sequence of type strain Novosphingobium flavum NBRC 111647.</title>
        <authorList>
            <person name="Liu Y."/>
        </authorList>
    </citation>
    <scope>NUCLEOTIDE SEQUENCE [LARGE SCALE GENOMIC DNA]</scope>
    <source>
        <strain evidence="8 9">NBRC 111647</strain>
    </source>
</reference>
<organism evidence="8 9">
    <name type="scientific">Novosphingobium flavum</name>
    <dbReference type="NCBI Taxonomy" id="1778672"/>
    <lineage>
        <taxon>Bacteria</taxon>
        <taxon>Pseudomonadati</taxon>
        <taxon>Pseudomonadota</taxon>
        <taxon>Alphaproteobacteria</taxon>
        <taxon>Sphingomonadales</taxon>
        <taxon>Sphingomonadaceae</taxon>
        <taxon>Novosphingobium</taxon>
    </lineage>
</organism>
<dbReference type="NCBIfam" id="TIGR02937">
    <property type="entry name" value="sigma70-ECF"/>
    <property type="match status" value="1"/>
</dbReference>
<keyword evidence="3" id="KW-0731">Sigma factor</keyword>
<dbReference type="Gene3D" id="1.10.1740.10">
    <property type="match status" value="1"/>
</dbReference>
<dbReference type="InterPro" id="IPR013249">
    <property type="entry name" value="RNA_pol_sigma70_r4_t2"/>
</dbReference>
<dbReference type="InterPro" id="IPR013325">
    <property type="entry name" value="RNA_pol_sigma_r2"/>
</dbReference>
<dbReference type="PANTHER" id="PTHR43133:SF8">
    <property type="entry name" value="RNA POLYMERASE SIGMA FACTOR HI_1459-RELATED"/>
    <property type="match status" value="1"/>
</dbReference>
<dbReference type="Pfam" id="PF04542">
    <property type="entry name" value="Sigma70_r2"/>
    <property type="match status" value="1"/>
</dbReference>
<feature type="domain" description="RNA polymerase sigma factor 70 region 4 type 2" evidence="7">
    <location>
        <begin position="112"/>
        <end position="163"/>
    </location>
</feature>
<dbReference type="InterPro" id="IPR013324">
    <property type="entry name" value="RNA_pol_sigma_r3/r4-like"/>
</dbReference>
<gene>
    <name evidence="8" type="ORF">H7F51_18135</name>
</gene>
<keyword evidence="4" id="KW-0238">DNA-binding</keyword>
<evidence type="ECO:0000313" key="8">
    <source>
        <dbReference type="EMBL" id="MBC2667441.1"/>
    </source>
</evidence>
<dbReference type="GO" id="GO:0016987">
    <property type="term" value="F:sigma factor activity"/>
    <property type="evidence" value="ECO:0007669"/>
    <property type="project" value="UniProtKB-KW"/>
</dbReference>
<dbReference type="EMBL" id="JACLAW010000019">
    <property type="protein sequence ID" value="MBC2667441.1"/>
    <property type="molecule type" value="Genomic_DNA"/>
</dbReference>
<name>A0A7X1FUY0_9SPHN</name>
<keyword evidence="9" id="KW-1185">Reference proteome</keyword>
<evidence type="ECO:0000256" key="3">
    <source>
        <dbReference type="ARBA" id="ARBA00023082"/>
    </source>
</evidence>
<sequence>MERVGAGEAGAFALLVERHSSTLYRVALRMLGDAHDAEDVVQECFTRLWQQAPRWRSSGAGPIGWLYRTAVNLCFDRHRRLRIVAPAAELPEQVDEAPLADDLIAAGDTCREVAGALADLPERYRAALVLCYYEGLSNQAAADVLELNLKALESLLFRARRQMRDLLVARQVGARDVALCGDSAVVGERAA</sequence>
<keyword evidence="5" id="KW-0804">Transcription</keyword>